<evidence type="ECO:0000256" key="1">
    <source>
        <dbReference type="SAM" id="Phobius"/>
    </source>
</evidence>
<protein>
    <submittedName>
        <fullName evidence="2">Uncharacterized protein</fullName>
    </submittedName>
</protein>
<gene>
    <name evidence="2" type="ORF">ACAT0790_LOCUS40814</name>
</gene>
<dbReference type="PANTHER" id="PTHR33802:SF1">
    <property type="entry name" value="XK-RELATED PROTEIN"/>
    <property type="match status" value="1"/>
</dbReference>
<feature type="transmembrane region" description="Helical" evidence="1">
    <location>
        <begin position="65"/>
        <end position="86"/>
    </location>
</feature>
<dbReference type="PANTHER" id="PTHR33802">
    <property type="entry name" value="SI:CH211-161H7.5-RELATED"/>
    <property type="match status" value="1"/>
</dbReference>
<dbReference type="EMBL" id="HBGE01068061">
    <property type="protein sequence ID" value="CAD9164048.1"/>
    <property type="molecule type" value="Transcribed_RNA"/>
</dbReference>
<organism evidence="2">
    <name type="scientific">Alexandrium catenella</name>
    <name type="common">Red tide dinoflagellate</name>
    <name type="synonym">Gonyaulax catenella</name>
    <dbReference type="NCBI Taxonomy" id="2925"/>
    <lineage>
        <taxon>Eukaryota</taxon>
        <taxon>Sar</taxon>
        <taxon>Alveolata</taxon>
        <taxon>Dinophyceae</taxon>
        <taxon>Gonyaulacales</taxon>
        <taxon>Pyrocystaceae</taxon>
        <taxon>Alexandrium</taxon>
    </lineage>
</organism>
<dbReference type="AlphaFoldDB" id="A0A7S1WEI4"/>
<keyword evidence="1" id="KW-0812">Transmembrane</keyword>
<feature type="transmembrane region" description="Helical" evidence="1">
    <location>
        <begin position="248"/>
        <end position="271"/>
    </location>
</feature>
<keyword evidence="1" id="KW-1133">Transmembrane helix</keyword>
<evidence type="ECO:0000313" key="2">
    <source>
        <dbReference type="EMBL" id="CAD9164048.1"/>
    </source>
</evidence>
<feature type="transmembrane region" description="Helical" evidence="1">
    <location>
        <begin position="28"/>
        <end position="45"/>
    </location>
</feature>
<sequence length="296" mass="31354">MLPPLAGVATAMALGYLFWSVRPRPWQIANVVAFLANVAAVRSIPRLDSSNAMLQPLNYLTPASYAFAIWGVIYFLEYGFVCLQLLPRAQTELLRRVSPWWCGANACQVLWCLLFRPQFDSPGLLWLSAVALSSIAACLNRAHALIAAPQPDAQDGSVVLRVPVTLHFGWTTAAALVNWNGYVARCTSAPTPKLAVALLSAALATSVGSSVTVDRGSGLYGGTVAWAILAVGVQTVRSERLGEELGRGIAIAVGIAEIMLAAGLFLVAFGISYARNRVYKPGVGRSAASPSGGLRA</sequence>
<proteinExistence type="predicted"/>
<name>A0A7S1WEI4_ALECA</name>
<accession>A0A7S1WEI4</accession>
<feature type="transmembrane region" description="Helical" evidence="1">
    <location>
        <begin position="219"/>
        <end position="236"/>
    </location>
</feature>
<feature type="transmembrane region" description="Helical" evidence="1">
    <location>
        <begin position="6"/>
        <end position="21"/>
    </location>
</feature>
<keyword evidence="1" id="KW-0472">Membrane</keyword>
<reference evidence="2" key="1">
    <citation type="submission" date="2021-01" db="EMBL/GenBank/DDBJ databases">
        <authorList>
            <person name="Corre E."/>
            <person name="Pelletier E."/>
            <person name="Niang G."/>
            <person name="Scheremetjew M."/>
            <person name="Finn R."/>
            <person name="Kale V."/>
            <person name="Holt S."/>
            <person name="Cochrane G."/>
            <person name="Meng A."/>
            <person name="Brown T."/>
            <person name="Cohen L."/>
        </authorList>
    </citation>
    <scope>NUCLEOTIDE SEQUENCE</scope>
    <source>
        <strain evidence="2">OF101</strain>
    </source>
</reference>